<proteinExistence type="predicted"/>
<accession>A0ABY1KWA8</accession>
<reference evidence="2 3" key="1">
    <citation type="submission" date="2017-01" db="EMBL/GenBank/DDBJ databases">
        <authorList>
            <person name="Varghese N."/>
            <person name="Submissions S."/>
        </authorList>
    </citation>
    <scope>NUCLEOTIDE SEQUENCE [LARGE SCALE GENOMIC DNA]</scope>
    <source>
        <strain evidence="2 3">DSM 2061</strain>
    </source>
</reference>
<sequence>MKHILNIEILKNKYYGFLSLVVILSGIACEDTFEYELPEANSKADLTPPSASFSISPTDDFLTFTFGNNSNSATDYVWDFGDGNTSTDVDGTNTYPDEGTYTVTLTATDKLGVSSTVSQTIEVIEPEVPLAITPKIGGAAFDDGVDDSCLDSRDCWRIEGATIHQTTSDGEADTRGAKYPSGSDNNRVTYQAVKVSPNTKYVLTARYALQADGDSVRASVIDGQLGNFSEFADATLLAQESGTVNEGKGNFNTLTVAFETGANGEISILFDHDGNAKDSYLDNVAIAPVEEQP</sequence>
<dbReference type="InterPro" id="IPR013783">
    <property type="entry name" value="Ig-like_fold"/>
</dbReference>
<dbReference type="Gene3D" id="2.60.40.10">
    <property type="entry name" value="Immunoglobulins"/>
    <property type="match status" value="1"/>
</dbReference>
<dbReference type="PROSITE" id="PS50093">
    <property type="entry name" value="PKD"/>
    <property type="match status" value="1"/>
</dbReference>
<dbReference type="Proteomes" id="UP000185728">
    <property type="component" value="Unassembled WGS sequence"/>
</dbReference>
<gene>
    <name evidence="2" type="ORF">SAMN05421766_104407</name>
</gene>
<dbReference type="Gene3D" id="2.60.120.260">
    <property type="entry name" value="Galactose-binding domain-like"/>
    <property type="match status" value="1"/>
</dbReference>
<comment type="caution">
    <text evidence="2">The sequence shown here is derived from an EMBL/GenBank/DDBJ whole genome shotgun (WGS) entry which is preliminary data.</text>
</comment>
<dbReference type="RefSeq" id="WP_083690484.1">
    <property type="nucleotide sequence ID" value="NZ_FTOB01000004.1"/>
</dbReference>
<dbReference type="EMBL" id="FTOB01000004">
    <property type="protein sequence ID" value="SIS85588.1"/>
    <property type="molecule type" value="Genomic_DNA"/>
</dbReference>
<protein>
    <submittedName>
        <fullName evidence="2">PKD domain-containing protein</fullName>
    </submittedName>
</protein>
<dbReference type="Pfam" id="PF18911">
    <property type="entry name" value="PKD_4"/>
    <property type="match status" value="1"/>
</dbReference>
<dbReference type="SMART" id="SM00089">
    <property type="entry name" value="PKD"/>
    <property type="match status" value="1"/>
</dbReference>
<dbReference type="InterPro" id="IPR022409">
    <property type="entry name" value="PKD/Chitinase_dom"/>
</dbReference>
<organism evidence="2 3">
    <name type="scientific">Zobellia uliginosa</name>
    <dbReference type="NCBI Taxonomy" id="143224"/>
    <lineage>
        <taxon>Bacteria</taxon>
        <taxon>Pseudomonadati</taxon>
        <taxon>Bacteroidota</taxon>
        <taxon>Flavobacteriia</taxon>
        <taxon>Flavobacteriales</taxon>
        <taxon>Flavobacteriaceae</taxon>
        <taxon>Zobellia</taxon>
    </lineage>
</organism>
<name>A0ABY1KWA8_9FLAO</name>
<evidence type="ECO:0000259" key="1">
    <source>
        <dbReference type="PROSITE" id="PS50093"/>
    </source>
</evidence>
<evidence type="ECO:0000313" key="3">
    <source>
        <dbReference type="Proteomes" id="UP000185728"/>
    </source>
</evidence>
<feature type="domain" description="PKD" evidence="1">
    <location>
        <begin position="62"/>
        <end position="130"/>
    </location>
</feature>
<keyword evidence="3" id="KW-1185">Reference proteome</keyword>
<dbReference type="SUPFAM" id="SSF49299">
    <property type="entry name" value="PKD domain"/>
    <property type="match status" value="1"/>
</dbReference>
<evidence type="ECO:0000313" key="2">
    <source>
        <dbReference type="EMBL" id="SIS85588.1"/>
    </source>
</evidence>
<dbReference type="InterPro" id="IPR035986">
    <property type="entry name" value="PKD_dom_sf"/>
</dbReference>
<dbReference type="CDD" id="cd00146">
    <property type="entry name" value="PKD"/>
    <property type="match status" value="1"/>
</dbReference>
<dbReference type="InterPro" id="IPR000601">
    <property type="entry name" value="PKD_dom"/>
</dbReference>
<dbReference type="PROSITE" id="PS51257">
    <property type="entry name" value="PROKAR_LIPOPROTEIN"/>
    <property type="match status" value="1"/>
</dbReference>